<feature type="compositionally biased region" description="Low complexity" evidence="1">
    <location>
        <begin position="206"/>
        <end position="221"/>
    </location>
</feature>
<dbReference type="Pfam" id="PF05641">
    <property type="entry name" value="Agenet"/>
    <property type="match status" value="1"/>
</dbReference>
<protein>
    <recommendedName>
        <fullName evidence="2">Agenet domain-containing protein</fullName>
    </recommendedName>
</protein>
<evidence type="ECO:0000259" key="2">
    <source>
        <dbReference type="SMART" id="SM00743"/>
    </source>
</evidence>
<gene>
    <name evidence="3" type="ORF">MKW94_016748</name>
</gene>
<dbReference type="PANTHER" id="PTHR36805">
    <property type="entry name" value="AGENET DOMAIN-CONTAINING PROTEIN"/>
    <property type="match status" value="1"/>
</dbReference>
<evidence type="ECO:0000313" key="3">
    <source>
        <dbReference type="EMBL" id="MCL7040234.1"/>
    </source>
</evidence>
<proteinExistence type="predicted"/>
<dbReference type="InterPro" id="IPR014002">
    <property type="entry name" value="Agenet_dom_plant"/>
</dbReference>
<dbReference type="InterPro" id="IPR008395">
    <property type="entry name" value="Agenet-like_dom"/>
</dbReference>
<dbReference type="EMBL" id="JAJJMA010210001">
    <property type="protein sequence ID" value="MCL7040234.1"/>
    <property type="molecule type" value="Genomic_DNA"/>
</dbReference>
<reference evidence="3" key="1">
    <citation type="submission" date="2022-03" db="EMBL/GenBank/DDBJ databases">
        <title>A functionally conserved STORR gene fusion in Papaver species that diverged 16.8 million years ago.</title>
        <authorList>
            <person name="Catania T."/>
        </authorList>
    </citation>
    <scope>NUCLEOTIDE SEQUENCE</scope>
    <source>
        <strain evidence="3">S-191538</strain>
    </source>
</reference>
<sequence>MKVCSNLPFEVGQQAEAKSFMEGYRGAWFRCKIIECGQRGAEPAVALDYLDYDDYKKSWIQLYRVSPAEKHSDYKKRHLMLRPSYPQIYHQSQMPDTCEISEMVGIVDGSWEVGDLVDWFKDGCYWSGWITEVIDVENVQVQFPKPPMGEGETEKVSCKDLRPTLDWTPKLGWIAPIFEEGKTFRRCVRLIHPMGPGEVRNNVVGSSETSSHVSSSSLAGSMPAELPLDSSGRENLNQASDIKMKNSSPEPPEPFSHTGGHIPKKHSCKLLKKQMTDTSNVKIDGCAEKNSLQDSSSSIAGDRIEPVLARNDMTSAETPKLSLHSRKRIFLEKHSFNLLNKQKTDTSKNIKDDGAGKNSLSDNVSSIDDDKFEPVLARQEVASKDWYKYCGSSKKMRISEAELSSTSSGTIESSIMDLEVLINKVKLLKGALTYGIEFSNSMKPSWKLLETRLPLPINETASDL</sequence>
<organism evidence="3 4">
    <name type="scientific">Papaver nudicaule</name>
    <name type="common">Iceland poppy</name>
    <dbReference type="NCBI Taxonomy" id="74823"/>
    <lineage>
        <taxon>Eukaryota</taxon>
        <taxon>Viridiplantae</taxon>
        <taxon>Streptophyta</taxon>
        <taxon>Embryophyta</taxon>
        <taxon>Tracheophyta</taxon>
        <taxon>Spermatophyta</taxon>
        <taxon>Magnoliopsida</taxon>
        <taxon>Ranunculales</taxon>
        <taxon>Papaveraceae</taxon>
        <taxon>Papaveroideae</taxon>
        <taxon>Papaver</taxon>
    </lineage>
</organism>
<evidence type="ECO:0000256" key="1">
    <source>
        <dbReference type="SAM" id="MobiDB-lite"/>
    </source>
</evidence>
<dbReference type="PANTHER" id="PTHR36805:SF7">
    <property type="entry name" value="AGENET DOMAIN-CONTAINING PROTEIN"/>
    <property type="match status" value="1"/>
</dbReference>
<feature type="compositionally biased region" description="Polar residues" evidence="1">
    <location>
        <begin position="233"/>
        <end position="248"/>
    </location>
</feature>
<dbReference type="SMART" id="SM00743">
    <property type="entry name" value="Agenet"/>
    <property type="match status" value="1"/>
</dbReference>
<keyword evidence="4" id="KW-1185">Reference proteome</keyword>
<comment type="caution">
    <text evidence="3">The sequence shown here is derived from an EMBL/GenBank/DDBJ whole genome shotgun (WGS) entry which is preliminary data.</text>
</comment>
<dbReference type="Proteomes" id="UP001177140">
    <property type="component" value="Unassembled WGS sequence"/>
</dbReference>
<accession>A0AA41VFI1</accession>
<dbReference type="AlphaFoldDB" id="A0AA41VFI1"/>
<evidence type="ECO:0000313" key="4">
    <source>
        <dbReference type="Proteomes" id="UP001177140"/>
    </source>
</evidence>
<name>A0AA41VFI1_PAPNU</name>
<feature type="region of interest" description="Disordered" evidence="1">
    <location>
        <begin position="198"/>
        <end position="264"/>
    </location>
</feature>
<feature type="domain" description="Agenet" evidence="2">
    <location>
        <begin position="109"/>
        <end position="169"/>
    </location>
</feature>